<evidence type="ECO:0000313" key="2">
    <source>
        <dbReference type="EMBL" id="KAF2641829.1"/>
    </source>
</evidence>
<evidence type="ECO:0000256" key="1">
    <source>
        <dbReference type="SAM" id="MobiDB-lite"/>
    </source>
</evidence>
<feature type="region of interest" description="Disordered" evidence="1">
    <location>
        <begin position="145"/>
        <end position="177"/>
    </location>
</feature>
<gene>
    <name evidence="2" type="ORF">P280DRAFT_286193</name>
</gene>
<reference evidence="2" key="1">
    <citation type="journal article" date="2020" name="Stud. Mycol.">
        <title>101 Dothideomycetes genomes: a test case for predicting lifestyles and emergence of pathogens.</title>
        <authorList>
            <person name="Haridas S."/>
            <person name="Albert R."/>
            <person name="Binder M."/>
            <person name="Bloem J."/>
            <person name="Labutti K."/>
            <person name="Salamov A."/>
            <person name="Andreopoulos B."/>
            <person name="Baker S."/>
            <person name="Barry K."/>
            <person name="Bills G."/>
            <person name="Bluhm B."/>
            <person name="Cannon C."/>
            <person name="Castanera R."/>
            <person name="Culley D."/>
            <person name="Daum C."/>
            <person name="Ezra D."/>
            <person name="Gonzalez J."/>
            <person name="Henrissat B."/>
            <person name="Kuo A."/>
            <person name="Liang C."/>
            <person name="Lipzen A."/>
            <person name="Lutzoni F."/>
            <person name="Magnuson J."/>
            <person name="Mondo S."/>
            <person name="Nolan M."/>
            <person name="Ohm R."/>
            <person name="Pangilinan J."/>
            <person name="Park H.-J."/>
            <person name="Ramirez L."/>
            <person name="Alfaro M."/>
            <person name="Sun H."/>
            <person name="Tritt A."/>
            <person name="Yoshinaga Y."/>
            <person name="Zwiers L.-H."/>
            <person name="Turgeon B."/>
            <person name="Goodwin S."/>
            <person name="Spatafora J."/>
            <person name="Crous P."/>
            <person name="Grigoriev I."/>
        </authorList>
    </citation>
    <scope>NUCLEOTIDE SEQUENCE</scope>
    <source>
        <strain evidence="2">CBS 473.64</strain>
    </source>
</reference>
<organism evidence="2 3">
    <name type="scientific">Massarina eburnea CBS 473.64</name>
    <dbReference type="NCBI Taxonomy" id="1395130"/>
    <lineage>
        <taxon>Eukaryota</taxon>
        <taxon>Fungi</taxon>
        <taxon>Dikarya</taxon>
        <taxon>Ascomycota</taxon>
        <taxon>Pezizomycotina</taxon>
        <taxon>Dothideomycetes</taxon>
        <taxon>Pleosporomycetidae</taxon>
        <taxon>Pleosporales</taxon>
        <taxon>Massarineae</taxon>
        <taxon>Massarinaceae</taxon>
        <taxon>Massarina</taxon>
    </lineage>
</organism>
<sequence length="177" mass="20106">MSFIVDFVWNLVSPYWTEEASESWTIEILAEPTSKTSNERWRICMLSTHSDSDTNLISRRLARNILKMPGLIDQNGSEEQKLELMWRFQSCPSEILGPTSFVVSSSDDPPYDALLGRYDCAMCGIRKGKGHRKRPFAKERHAKAANVNKAHASRQMRSKVPTADTPNTVTSERRMGI</sequence>
<accession>A0A6A6S1Z3</accession>
<name>A0A6A6S1Z3_9PLEO</name>
<keyword evidence="3" id="KW-1185">Reference proteome</keyword>
<protein>
    <submittedName>
        <fullName evidence="2">Uncharacterized protein</fullName>
    </submittedName>
</protein>
<proteinExistence type="predicted"/>
<dbReference type="AlphaFoldDB" id="A0A6A6S1Z3"/>
<dbReference type="EMBL" id="MU006782">
    <property type="protein sequence ID" value="KAF2641829.1"/>
    <property type="molecule type" value="Genomic_DNA"/>
</dbReference>
<evidence type="ECO:0000313" key="3">
    <source>
        <dbReference type="Proteomes" id="UP000799753"/>
    </source>
</evidence>
<dbReference type="Proteomes" id="UP000799753">
    <property type="component" value="Unassembled WGS sequence"/>
</dbReference>
<dbReference type="OrthoDB" id="3937572at2759"/>